<reference evidence="1" key="1">
    <citation type="submission" date="2025-08" db="UniProtKB">
        <authorList>
            <consortium name="RefSeq"/>
        </authorList>
    </citation>
    <scope>IDENTIFICATION</scope>
</reference>
<sequence>MDFVTALSTIGDANSVALEYALAFMKAVFLDPENWIGKMSHQFVGQCFRVLGLNFNVSVEAFSQTQDHPYRNDNPNYIFDPVPFLMAEVDSFLYHLAQVLAKSGDFMADHNQGTRYDQLTQPLPCYLNLVMRWVKVVHSMTTSMQLSSSTALDRFLCEPLARMSFSILGGLSKLLPKYEQNIVGLKGICLSLTIDVRYGVFYRDTCEVVVAPMLDMFRKHYKTFCGTEKSALDFVYCILTVVMTENDSYIKAYAFLETMIKQFAHKEEHGQYLRALTNELITDKFLVMQFGTLQESNSKPLLLTILKYLMTLQRNLVSTECFSLRFHEVLLEVVLRKQLTSATVASLAAKVYIKLSQRQHQERDIAQHILESYIKISNPRKTVSYAKFRSELTRYLKTLIQYFPALQEFQFYAFVLTAPNAMIELSLIAAQSLSILFELRMAEYSTVPEARDLVNEILHCLPYFLQSSNKNGTRPVFYSIYGMIDFESVAECDAELLLNLETCCTDNFLNDDTISESEFYGLYTNISRSVDATGNILMHTTASRALRDQQARLQAELNTTDLEDPKRQELLEVYALSIRRLHALLMANKMHVRYVTDFYETLAKFVLETPSLNNSITLYGSESLATLLVLLHRNLKDADDEMGIQISTLAQQLQDFCIFELSNANQDLKRSKFMFCSILTLHIGQISCLNLDSATYDMLLEALTTVPQEWQPESPKLTNSYFREMHFEFRQLMRTEQIELPSNRTWKVLLHYKTYGNSLKFLDAEIEELIGVLIECRVESYVHFLPVIIMHLFNEIKARKRASPALTAHLQLIDKNSTAVDSWMLRLIIFQTSLNLLIKNMRVRRLEATSSRDRNRLLPLQHVLSLVADLRFQEKHIMNMAKMVHILKEEVIGTQENSEIESFITRISAFKYRVEDEHLEAINNDDFEGKLRVLPPGPLNLWQHNALHELRHSS</sequence>
<proteinExistence type="predicted"/>
<organism evidence="1">
    <name type="scientific">Drosophila rhopaloa</name>
    <name type="common">Fruit fly</name>
    <dbReference type="NCBI Taxonomy" id="1041015"/>
    <lineage>
        <taxon>Eukaryota</taxon>
        <taxon>Metazoa</taxon>
        <taxon>Ecdysozoa</taxon>
        <taxon>Arthropoda</taxon>
        <taxon>Hexapoda</taxon>
        <taxon>Insecta</taxon>
        <taxon>Pterygota</taxon>
        <taxon>Neoptera</taxon>
        <taxon>Endopterygota</taxon>
        <taxon>Diptera</taxon>
        <taxon>Brachycera</taxon>
        <taxon>Muscomorpha</taxon>
        <taxon>Ephydroidea</taxon>
        <taxon>Drosophilidae</taxon>
        <taxon>Drosophila</taxon>
        <taxon>Sophophora</taxon>
    </lineage>
</organism>
<evidence type="ECO:0000313" key="1">
    <source>
        <dbReference type="RefSeq" id="XP_016990116.1"/>
    </source>
</evidence>
<dbReference type="OrthoDB" id="7883050at2759"/>
<dbReference type="GeneID" id="108052265"/>
<dbReference type="AlphaFoldDB" id="A0A6P4FY61"/>
<gene>
    <name evidence="1" type="primary">LOC108052265</name>
</gene>
<name>A0A6P4FY61_DRORH</name>
<accession>A0A6P4FY61</accession>
<dbReference type="RefSeq" id="XP_016990116.2">
    <property type="nucleotide sequence ID" value="XM_017134627.2"/>
</dbReference>
<protein>
    <submittedName>
        <fullName evidence="1">Uncharacterized protein LOC108052265</fullName>
    </submittedName>
</protein>
<dbReference type="RefSeq" id="XP_016990116.1">
    <property type="nucleotide sequence ID" value="XM_017134627.1"/>
</dbReference>